<accession>A0A940MQF2</accession>
<comment type="caution">
    <text evidence="1">The sequence shown here is derived from an EMBL/GenBank/DDBJ whole genome shotgun (WGS) entry which is preliminary data.</text>
</comment>
<gene>
    <name evidence="1" type="ORF">J5474_06825</name>
</gene>
<evidence type="ECO:0000313" key="1">
    <source>
        <dbReference type="EMBL" id="MBP0482202.1"/>
    </source>
</evidence>
<reference evidence="1" key="1">
    <citation type="submission" date="2021-03" db="EMBL/GenBank/DDBJ databases">
        <title>Sagittula salina sp. nov. strain M10.9X isolated from the marine waste.</title>
        <authorList>
            <person name="Satari L."/>
            <person name="Molina-Menor E."/>
            <person name="Vidal-Verdu A."/>
            <person name="Pascual J."/>
            <person name="Pereto J."/>
            <person name="Porcar M."/>
        </authorList>
    </citation>
    <scope>NUCLEOTIDE SEQUENCE</scope>
    <source>
        <strain evidence="1">M10.9X</strain>
    </source>
</reference>
<protein>
    <submittedName>
        <fullName evidence="1">Uncharacterized protein</fullName>
    </submittedName>
</protein>
<dbReference type="Proteomes" id="UP000675940">
    <property type="component" value="Unassembled WGS sequence"/>
</dbReference>
<evidence type="ECO:0000313" key="2">
    <source>
        <dbReference type="Proteomes" id="UP000675940"/>
    </source>
</evidence>
<dbReference type="AlphaFoldDB" id="A0A940MQF2"/>
<organism evidence="1 2">
    <name type="scientific">Sagittula salina</name>
    <dbReference type="NCBI Taxonomy" id="2820268"/>
    <lineage>
        <taxon>Bacteria</taxon>
        <taxon>Pseudomonadati</taxon>
        <taxon>Pseudomonadota</taxon>
        <taxon>Alphaproteobacteria</taxon>
        <taxon>Rhodobacterales</taxon>
        <taxon>Roseobacteraceae</taxon>
        <taxon>Sagittula</taxon>
    </lineage>
</organism>
<keyword evidence="2" id="KW-1185">Reference proteome</keyword>
<sequence length="74" mass="7980">MNNNLFAHAITTAERVPAQAAAGLTEGIIHRLEHVIRLLEQSGYELARSDTSADAPQLFLAAASVERVIARLKA</sequence>
<dbReference type="RefSeq" id="WP_209360065.1">
    <property type="nucleotide sequence ID" value="NZ_JAGISH010000003.1"/>
</dbReference>
<dbReference type="EMBL" id="JAGISH010000003">
    <property type="protein sequence ID" value="MBP0482202.1"/>
    <property type="molecule type" value="Genomic_DNA"/>
</dbReference>
<name>A0A940MQF2_9RHOB</name>
<proteinExistence type="predicted"/>